<dbReference type="GeneID" id="13435404"/>
<keyword evidence="12 18" id="KW-1133">Transmembrane helix</keyword>
<comment type="catalytic activity">
    <reaction evidence="17 18">
        <text>a ubiquinone + NADH + 5 H(+)(in) = a ubiquinol + NAD(+) + 4 H(+)(out)</text>
        <dbReference type="Rhea" id="RHEA:29091"/>
        <dbReference type="Rhea" id="RHEA-COMP:9565"/>
        <dbReference type="Rhea" id="RHEA-COMP:9566"/>
        <dbReference type="ChEBI" id="CHEBI:15378"/>
        <dbReference type="ChEBI" id="CHEBI:16389"/>
        <dbReference type="ChEBI" id="CHEBI:17976"/>
        <dbReference type="ChEBI" id="CHEBI:57540"/>
        <dbReference type="ChEBI" id="CHEBI:57945"/>
        <dbReference type="EC" id="7.1.1.2"/>
    </reaction>
</comment>
<keyword evidence="8 18" id="KW-0812">Transmembrane</keyword>
<dbReference type="AlphaFoldDB" id="D8WKQ0"/>
<comment type="function">
    <text evidence="18">Core subunit of the mitochondrial membrane respiratory chain NADH dehydrogenase (Complex I) which catalyzes electron transfer from NADH through the respiratory chain, using ubiquinone as an electron acceptor. Essential for the catalytic activity and assembly of complex I.</text>
</comment>
<geneLocation type="mitochondrion" evidence="20"/>
<evidence type="ECO:0000256" key="9">
    <source>
        <dbReference type="ARBA" id="ARBA00022792"/>
    </source>
</evidence>
<dbReference type="GO" id="GO:0005743">
    <property type="term" value="C:mitochondrial inner membrane"/>
    <property type="evidence" value="ECO:0007669"/>
    <property type="project" value="UniProtKB-SubCell"/>
</dbReference>
<dbReference type="Pfam" id="PF00361">
    <property type="entry name" value="Proton_antipo_M"/>
    <property type="match status" value="1"/>
</dbReference>
<keyword evidence="15 18" id="KW-0496">Mitochondrion</keyword>
<dbReference type="GO" id="GO:0008137">
    <property type="term" value="F:NADH dehydrogenase (ubiquinone) activity"/>
    <property type="evidence" value="ECO:0007669"/>
    <property type="project" value="UniProtKB-EC"/>
</dbReference>
<evidence type="ECO:0000256" key="18">
    <source>
        <dbReference type="RuleBase" id="RU003403"/>
    </source>
</evidence>
<evidence type="ECO:0000256" key="11">
    <source>
        <dbReference type="ARBA" id="ARBA00022982"/>
    </source>
</evidence>
<evidence type="ECO:0000256" key="10">
    <source>
        <dbReference type="ARBA" id="ARBA00022967"/>
    </source>
</evidence>
<feature type="transmembrane region" description="Helical" evidence="18">
    <location>
        <begin position="187"/>
        <end position="216"/>
    </location>
</feature>
<feature type="transmembrane region" description="Helical" evidence="18">
    <location>
        <begin position="275"/>
        <end position="301"/>
    </location>
</feature>
<dbReference type="InterPro" id="IPR050175">
    <property type="entry name" value="Complex_I_Subunit_2"/>
</dbReference>
<feature type="transmembrane region" description="Helical" evidence="18">
    <location>
        <begin position="7"/>
        <end position="27"/>
    </location>
</feature>
<feature type="transmembrane region" description="Helical" evidence="18">
    <location>
        <begin position="90"/>
        <end position="113"/>
    </location>
</feature>
<comment type="similarity">
    <text evidence="3 18">Belongs to the complex I subunit 2 family.</text>
</comment>
<dbReference type="RefSeq" id="YP_006576056.1">
    <property type="nucleotide sequence ID" value="NC_018354.1"/>
</dbReference>
<dbReference type="PANTHER" id="PTHR46552">
    <property type="entry name" value="NADH-UBIQUINONE OXIDOREDUCTASE CHAIN 2"/>
    <property type="match status" value="1"/>
</dbReference>
<evidence type="ECO:0000256" key="16">
    <source>
        <dbReference type="ARBA" id="ARBA00023136"/>
    </source>
</evidence>
<evidence type="ECO:0000259" key="19">
    <source>
        <dbReference type="Pfam" id="PF00361"/>
    </source>
</evidence>
<evidence type="ECO:0000256" key="6">
    <source>
        <dbReference type="ARBA" id="ARBA00022448"/>
    </source>
</evidence>
<evidence type="ECO:0000256" key="3">
    <source>
        <dbReference type="ARBA" id="ARBA00007012"/>
    </source>
</evidence>
<dbReference type="CTD" id="4536"/>
<evidence type="ECO:0000256" key="14">
    <source>
        <dbReference type="ARBA" id="ARBA00023075"/>
    </source>
</evidence>
<sequence length="337" mass="38631">MVKLYKIMFFISMISGTFIAISSYSWFSSWIGLEINLLSFIVLLKNNKNKFPSEAALKYFIAQAMGSSMFLFSITMFLSSKNSLSSELSMIELIFMSTALLLKMGAAPFHFWYPEVMSGLNWSNALILLTTQKIAPLFLLSYNIKLYTLFFSSIIILSSIIGGLQGLNQMCMRKIMAYSSMNHMSWLIASIMNSTSISIIYFSIYSIISMSIILMLNKYNIFYINQISNIFNQNKKIKFIFMMNFLSLGGLPPFLGFLPKWLTINCMIENNHFTLAILLIIFSLISLYIYLRLTISTFTLYSSESLVSSFNKINLIQSIFSFISLFSLIFCSLIYNF</sequence>
<keyword evidence="16 18" id="KW-0472">Membrane</keyword>
<evidence type="ECO:0000256" key="1">
    <source>
        <dbReference type="ARBA" id="ARBA00003257"/>
    </source>
</evidence>
<organism evidence="20">
    <name type="scientific">Naupactus xanthographus</name>
    <name type="common">South American fruit tree weevil</name>
    <dbReference type="NCBI Taxonomy" id="114905"/>
    <lineage>
        <taxon>Eukaryota</taxon>
        <taxon>Metazoa</taxon>
        <taxon>Ecdysozoa</taxon>
        <taxon>Arthropoda</taxon>
        <taxon>Hexapoda</taxon>
        <taxon>Insecta</taxon>
        <taxon>Pterygota</taxon>
        <taxon>Neoptera</taxon>
        <taxon>Endopterygota</taxon>
        <taxon>Coleoptera</taxon>
        <taxon>Polyphaga</taxon>
        <taxon>Cucujiformia</taxon>
        <taxon>Curculionidae</taxon>
        <taxon>Entiminae</taxon>
        <taxon>Naupactini</taxon>
        <taxon>Naupactus</taxon>
    </lineage>
</organism>
<protein>
    <recommendedName>
        <fullName evidence="5 18">NADH-ubiquinone oxidoreductase chain 2</fullName>
        <ecNumber evidence="4 18">7.1.1.2</ecNumber>
    </recommendedName>
</protein>
<evidence type="ECO:0000256" key="17">
    <source>
        <dbReference type="ARBA" id="ARBA00049551"/>
    </source>
</evidence>
<dbReference type="EMBL" id="GU176345">
    <property type="protein sequence ID" value="ACZ58583.1"/>
    <property type="molecule type" value="Genomic_DNA"/>
</dbReference>
<keyword evidence="14 18" id="KW-0830">Ubiquinone</keyword>
<keyword evidence="6" id="KW-0813">Transport</keyword>
<keyword evidence="10 18" id="KW-1278">Translocase</keyword>
<dbReference type="GO" id="GO:0006120">
    <property type="term" value="P:mitochondrial electron transport, NADH to ubiquinone"/>
    <property type="evidence" value="ECO:0007669"/>
    <property type="project" value="InterPro"/>
</dbReference>
<comment type="function">
    <text evidence="1">Core subunit of the mitochondrial membrane respiratory chain NADH dehydrogenase (Complex I) that is believed to belong to the minimal assembly required for catalysis. Complex I functions in the transfer of electrons from NADH to the respiratory chain. The immediate electron acceptor for the enzyme is believed to be ubiquinone.</text>
</comment>
<accession>D8WKQ0</accession>
<evidence type="ECO:0000313" key="20">
    <source>
        <dbReference type="EMBL" id="ACZ58583.1"/>
    </source>
</evidence>
<dbReference type="InterPro" id="IPR001750">
    <property type="entry name" value="ND/Mrp_TM"/>
</dbReference>
<keyword evidence="11 18" id="KW-0249">Electron transport</keyword>
<keyword evidence="7 18" id="KW-0679">Respiratory chain</keyword>
<evidence type="ECO:0000256" key="15">
    <source>
        <dbReference type="ARBA" id="ARBA00023128"/>
    </source>
</evidence>
<reference evidence="20" key="1">
    <citation type="journal article" date="2010" name="Syst. Entomol.">
        <title>When phylogenetic assumptions are violated: base compositional heterogeneity and among-site rate variation in beetle mitochondrial phylogenomics.</title>
        <authorList>
            <person name="Song H."/>
            <person name="Sheffield N.C."/>
            <person name="Cameron S.L."/>
            <person name="Miller K.B."/>
            <person name="Whiting M.F."/>
        </authorList>
    </citation>
    <scope>NUCLEOTIDE SEQUENCE</scope>
</reference>
<evidence type="ECO:0000256" key="13">
    <source>
        <dbReference type="ARBA" id="ARBA00023027"/>
    </source>
</evidence>
<feature type="transmembrane region" description="Helical" evidence="18">
    <location>
        <begin position="237"/>
        <end position="255"/>
    </location>
</feature>
<dbReference type="PANTHER" id="PTHR46552:SF1">
    <property type="entry name" value="NADH-UBIQUINONE OXIDOREDUCTASE CHAIN 2"/>
    <property type="match status" value="1"/>
</dbReference>
<name>D8WKQ0_NAUXA</name>
<comment type="subcellular location">
    <subcellularLocation>
        <location evidence="2 18">Mitochondrion inner membrane</location>
        <topology evidence="2 18">Multi-pass membrane protein</topology>
    </subcellularLocation>
</comment>
<evidence type="ECO:0000256" key="12">
    <source>
        <dbReference type="ARBA" id="ARBA00022989"/>
    </source>
</evidence>
<feature type="transmembrane region" description="Helical" evidence="18">
    <location>
        <begin position="59"/>
        <end position="78"/>
    </location>
</feature>
<keyword evidence="13 18" id="KW-0520">NAD</keyword>
<evidence type="ECO:0000256" key="8">
    <source>
        <dbReference type="ARBA" id="ARBA00022692"/>
    </source>
</evidence>
<gene>
    <name evidence="20" type="primary">ND2</name>
</gene>
<dbReference type="EC" id="7.1.1.2" evidence="4 18"/>
<dbReference type="PRINTS" id="PR01436">
    <property type="entry name" value="NADHDHGNASE2"/>
</dbReference>
<evidence type="ECO:0000256" key="4">
    <source>
        <dbReference type="ARBA" id="ARBA00012944"/>
    </source>
</evidence>
<feature type="transmembrane region" description="Helical" evidence="18">
    <location>
        <begin position="146"/>
        <end position="167"/>
    </location>
</feature>
<evidence type="ECO:0000256" key="7">
    <source>
        <dbReference type="ARBA" id="ARBA00022660"/>
    </source>
</evidence>
<keyword evidence="9 18" id="KW-0999">Mitochondrion inner membrane</keyword>
<dbReference type="InterPro" id="IPR003917">
    <property type="entry name" value="NADH_UbQ_OxRdtase_chain2"/>
</dbReference>
<evidence type="ECO:0000256" key="2">
    <source>
        <dbReference type="ARBA" id="ARBA00004448"/>
    </source>
</evidence>
<evidence type="ECO:0000256" key="5">
    <source>
        <dbReference type="ARBA" id="ARBA00021008"/>
    </source>
</evidence>
<proteinExistence type="inferred from homology"/>
<feature type="domain" description="NADH:quinone oxidoreductase/Mrp antiporter transmembrane" evidence="19">
    <location>
        <begin position="23"/>
        <end position="285"/>
    </location>
</feature>
<feature type="transmembrane region" description="Helical" evidence="18">
    <location>
        <begin position="313"/>
        <end position="335"/>
    </location>
</feature>